<dbReference type="EMBL" id="AVOT02008286">
    <property type="protein sequence ID" value="MBW0485694.1"/>
    <property type="molecule type" value="Genomic_DNA"/>
</dbReference>
<evidence type="ECO:0000256" key="1">
    <source>
        <dbReference type="SAM" id="MobiDB-lite"/>
    </source>
</evidence>
<feature type="compositionally biased region" description="Polar residues" evidence="1">
    <location>
        <begin position="15"/>
        <end position="24"/>
    </location>
</feature>
<feature type="region of interest" description="Disordered" evidence="1">
    <location>
        <begin position="1"/>
        <end position="24"/>
    </location>
</feature>
<evidence type="ECO:0000313" key="3">
    <source>
        <dbReference type="Proteomes" id="UP000765509"/>
    </source>
</evidence>
<evidence type="ECO:0000313" key="2">
    <source>
        <dbReference type="EMBL" id="MBW0485694.1"/>
    </source>
</evidence>
<reference evidence="2" key="1">
    <citation type="submission" date="2021-03" db="EMBL/GenBank/DDBJ databases">
        <title>Draft genome sequence of rust myrtle Austropuccinia psidii MF-1, a brazilian biotype.</title>
        <authorList>
            <person name="Quecine M.C."/>
            <person name="Pachon D.M.R."/>
            <person name="Bonatelli M.L."/>
            <person name="Correr F.H."/>
            <person name="Franceschini L.M."/>
            <person name="Leite T.F."/>
            <person name="Margarido G.R.A."/>
            <person name="Almeida C.A."/>
            <person name="Ferrarezi J.A."/>
            <person name="Labate C.A."/>
        </authorList>
    </citation>
    <scope>NUCLEOTIDE SEQUENCE</scope>
    <source>
        <strain evidence="2">MF-1</strain>
    </source>
</reference>
<gene>
    <name evidence="2" type="ORF">O181_025409</name>
</gene>
<sequence>MAAALEGASEASEAPNLSHSNQPLISQVEPNFLKMMEKMTQFMGQLTQAVTPRDNSKAPAFNTPSMKAPHSFDGTQAHKLIGFIQSL</sequence>
<feature type="compositionally biased region" description="Low complexity" evidence="1">
    <location>
        <begin position="1"/>
        <end position="14"/>
    </location>
</feature>
<accession>A0A9Q3H0L6</accession>
<feature type="region of interest" description="Disordered" evidence="1">
    <location>
        <begin position="51"/>
        <end position="73"/>
    </location>
</feature>
<dbReference type="AlphaFoldDB" id="A0A9Q3H0L6"/>
<name>A0A9Q3H0L6_9BASI</name>
<dbReference type="Proteomes" id="UP000765509">
    <property type="component" value="Unassembled WGS sequence"/>
</dbReference>
<comment type="caution">
    <text evidence="2">The sequence shown here is derived from an EMBL/GenBank/DDBJ whole genome shotgun (WGS) entry which is preliminary data.</text>
</comment>
<keyword evidence="3" id="KW-1185">Reference proteome</keyword>
<proteinExistence type="predicted"/>
<protein>
    <submittedName>
        <fullName evidence="2">Uncharacterized protein</fullName>
    </submittedName>
</protein>
<organism evidence="2 3">
    <name type="scientific">Austropuccinia psidii MF-1</name>
    <dbReference type="NCBI Taxonomy" id="1389203"/>
    <lineage>
        <taxon>Eukaryota</taxon>
        <taxon>Fungi</taxon>
        <taxon>Dikarya</taxon>
        <taxon>Basidiomycota</taxon>
        <taxon>Pucciniomycotina</taxon>
        <taxon>Pucciniomycetes</taxon>
        <taxon>Pucciniales</taxon>
        <taxon>Sphaerophragmiaceae</taxon>
        <taxon>Austropuccinia</taxon>
    </lineage>
</organism>